<feature type="transmembrane region" description="Helical" evidence="1">
    <location>
        <begin position="897"/>
        <end position="917"/>
    </location>
</feature>
<evidence type="ECO:0000313" key="2">
    <source>
        <dbReference type="EMBL" id="TBN56237.1"/>
    </source>
</evidence>
<feature type="transmembrane region" description="Helical" evidence="1">
    <location>
        <begin position="841"/>
        <end position="862"/>
    </location>
</feature>
<feature type="transmembrane region" description="Helical" evidence="1">
    <location>
        <begin position="803"/>
        <end position="821"/>
    </location>
</feature>
<dbReference type="EMBL" id="SISG01000001">
    <property type="protein sequence ID" value="TBN56237.1"/>
    <property type="molecule type" value="Genomic_DNA"/>
</dbReference>
<reference evidence="3" key="1">
    <citation type="submission" date="2019-02" db="EMBL/GenBank/DDBJ databases">
        <title>Glaciihabitans arcticus sp. nov., a psychrotolerant bacterium isolated from polar soil.</title>
        <authorList>
            <person name="Dahal R.H."/>
        </authorList>
    </citation>
    <scope>NUCLEOTIDE SEQUENCE [LARGE SCALE GENOMIC DNA]</scope>
    <source>
        <strain evidence="3">RP-3-7</strain>
    </source>
</reference>
<dbReference type="Proteomes" id="UP000294194">
    <property type="component" value="Unassembled WGS sequence"/>
</dbReference>
<comment type="caution">
    <text evidence="2">The sequence shown here is derived from an EMBL/GenBank/DDBJ whole genome shotgun (WGS) entry which is preliminary data.</text>
</comment>
<feature type="transmembrane region" description="Helical" evidence="1">
    <location>
        <begin position="713"/>
        <end position="733"/>
    </location>
</feature>
<feature type="transmembrane region" description="Helical" evidence="1">
    <location>
        <begin position="662"/>
        <end position="682"/>
    </location>
</feature>
<evidence type="ECO:0008006" key="4">
    <source>
        <dbReference type="Google" id="ProtNLM"/>
    </source>
</evidence>
<proteinExistence type="predicted"/>
<dbReference type="AlphaFoldDB" id="A0A4Q9GT15"/>
<evidence type="ECO:0000256" key="1">
    <source>
        <dbReference type="SAM" id="Phobius"/>
    </source>
</evidence>
<keyword evidence="1" id="KW-0812">Transmembrane</keyword>
<keyword evidence="3" id="KW-1185">Reference proteome</keyword>
<dbReference type="RefSeq" id="WP_130980347.1">
    <property type="nucleotide sequence ID" value="NZ_SISG01000001.1"/>
</dbReference>
<name>A0A4Q9GT15_9MICO</name>
<keyword evidence="1" id="KW-1133">Transmembrane helix</keyword>
<gene>
    <name evidence="2" type="ORF">EYE40_01845</name>
</gene>
<feature type="transmembrane region" description="Helical" evidence="1">
    <location>
        <begin position="923"/>
        <end position="943"/>
    </location>
</feature>
<protein>
    <recommendedName>
        <fullName evidence="4">FtsX-like permease family protein</fullName>
    </recommendedName>
</protein>
<accession>A0A4Q9GT15</accession>
<evidence type="ECO:0000313" key="3">
    <source>
        <dbReference type="Proteomes" id="UP000294194"/>
    </source>
</evidence>
<organism evidence="2 3">
    <name type="scientific">Glaciihabitans arcticus</name>
    <dbReference type="NCBI Taxonomy" id="2668039"/>
    <lineage>
        <taxon>Bacteria</taxon>
        <taxon>Bacillati</taxon>
        <taxon>Actinomycetota</taxon>
        <taxon>Actinomycetes</taxon>
        <taxon>Micrococcales</taxon>
        <taxon>Microbacteriaceae</taxon>
        <taxon>Glaciihabitans</taxon>
    </lineage>
</organism>
<keyword evidence="1" id="KW-0472">Membrane</keyword>
<sequence>MSSARVPNAATRLVRERSRLIAVLLLALVALAASGVQSAAAVVLRDTLNDNWRGAYDILVTAPSDAGTPGMLAPNQLANGETLSLDDLEKIRAVDDVEVAAPIGEVAVPGLATSAPKYTLPLDAIDTAAGPQAYRLTETYWTDDGLGRRLAATQQTRIVVDPVTRAPEPATPGASCIYNDLEVDPEKYPLLYDRCTIHASSGLVNADLNNGGWSYSTDSDIVDGVVGFTFGGSMFPVTRVTLVDPEAERALLGDSGAFLDALIDVAPRADTGDEEMNAWAADSSTPYAKDFLEFKQAEEVSQGGFSSGAELEEARRMYADAGRDFDDELEKFEFAYTPLLISSGGTAPLELDVTVESYGPARYTNNEAGFPYEVPAALRAGKVGDEEKFLTVDASGLLNPFVDAPQTVPWPGTAQQESTGRAASRSLYFNYLGEITPINQTLGKNHEASLDPLGFRSAIPSNFSDQFLLDPVGTKAGSESAYSTVKLFTPWENPIAAVPVGTFDTSEVLALQSELSTVPLGAYEAIGSTLEDGSEVGPTTTGLGLVGPRTVAIASINSAGAWGQDSPINAVRVRVSGLGDFSAAAQQRVVTVAEGIQTLGYSATIVAGSSPTDVAVNVEDYAFGVTDPAAEQKVGPLGTVVQQWSELGAASRANTSISTSSFLVLGIALGSTALLLGAVQFASVPRRRAQSAVLRELGWTGGGIRRWMAAEEVPGALVVLLAGIAAAVLSGFSNIALTIAGGGVAALLVTSAVAVVAGSRTATSKVSTRLLARRPASRVRGRTVGSFGARQSVIHGVTTGTQAIALLVIGVSSAALTLVILDGRRGAGESVIARFLSDQAMISLFALGGTALAAGVILAVIARRIALARRGPQWEIMRAIGWTTTELRHAQRVETTAAAVPAVLLAGAATAAAAWFLYPADVIPLTAVATGSALLSAIAVTLVRRKATPS</sequence>
<feature type="transmembrane region" description="Helical" evidence="1">
    <location>
        <begin position="739"/>
        <end position="759"/>
    </location>
</feature>